<dbReference type="InterPro" id="IPR039425">
    <property type="entry name" value="RNA_pol_sigma-70-like"/>
</dbReference>
<dbReference type="Gene3D" id="1.10.1740.10">
    <property type="match status" value="1"/>
</dbReference>
<dbReference type="Gene3D" id="1.10.10.10">
    <property type="entry name" value="Winged helix-like DNA-binding domain superfamily/Winged helix DNA-binding domain"/>
    <property type="match status" value="1"/>
</dbReference>
<keyword evidence="2" id="KW-0805">Transcription regulation</keyword>
<dbReference type="PANTHER" id="PTHR43133:SF8">
    <property type="entry name" value="RNA POLYMERASE SIGMA FACTOR HI_1459-RELATED"/>
    <property type="match status" value="1"/>
</dbReference>
<dbReference type="NCBIfam" id="TIGR02937">
    <property type="entry name" value="sigma70-ECF"/>
    <property type="match status" value="1"/>
</dbReference>
<protein>
    <submittedName>
        <fullName evidence="8">RNA polymerase sigma factor</fullName>
    </submittedName>
</protein>
<proteinExistence type="inferred from homology"/>
<evidence type="ECO:0000259" key="6">
    <source>
        <dbReference type="Pfam" id="PF04542"/>
    </source>
</evidence>
<feature type="domain" description="RNA polymerase sigma factor 70 region 4 type 2" evidence="7">
    <location>
        <begin position="116"/>
        <end position="166"/>
    </location>
</feature>
<dbReference type="Pfam" id="PF08281">
    <property type="entry name" value="Sigma70_r4_2"/>
    <property type="match status" value="1"/>
</dbReference>
<feature type="domain" description="RNA polymerase sigma-70 region 2" evidence="6">
    <location>
        <begin position="20"/>
        <end position="88"/>
    </location>
</feature>
<name>A0A5C4XNL7_9HYPH</name>
<evidence type="ECO:0000256" key="1">
    <source>
        <dbReference type="ARBA" id="ARBA00010641"/>
    </source>
</evidence>
<dbReference type="GO" id="GO:0006352">
    <property type="term" value="P:DNA-templated transcription initiation"/>
    <property type="evidence" value="ECO:0007669"/>
    <property type="project" value="InterPro"/>
</dbReference>
<evidence type="ECO:0000256" key="2">
    <source>
        <dbReference type="ARBA" id="ARBA00023015"/>
    </source>
</evidence>
<gene>
    <name evidence="8" type="ORF">FHP24_01060</name>
</gene>
<dbReference type="InterPro" id="IPR014284">
    <property type="entry name" value="RNA_pol_sigma-70_dom"/>
</dbReference>
<keyword evidence="3" id="KW-0731">Sigma factor</keyword>
<dbReference type="GO" id="GO:0003677">
    <property type="term" value="F:DNA binding"/>
    <property type="evidence" value="ECO:0007669"/>
    <property type="project" value="UniProtKB-KW"/>
</dbReference>
<evidence type="ECO:0000256" key="5">
    <source>
        <dbReference type="ARBA" id="ARBA00023163"/>
    </source>
</evidence>
<dbReference type="EMBL" id="VDMN01000001">
    <property type="protein sequence ID" value="TNM64928.1"/>
    <property type="molecule type" value="Genomic_DNA"/>
</dbReference>
<evidence type="ECO:0000259" key="7">
    <source>
        <dbReference type="Pfam" id="PF08281"/>
    </source>
</evidence>
<keyword evidence="4" id="KW-0238">DNA-binding</keyword>
<dbReference type="CDD" id="cd06171">
    <property type="entry name" value="Sigma70_r4"/>
    <property type="match status" value="1"/>
</dbReference>
<evidence type="ECO:0000313" key="8">
    <source>
        <dbReference type="EMBL" id="TNM64928.1"/>
    </source>
</evidence>
<dbReference type="RefSeq" id="WP_139671667.1">
    <property type="nucleotide sequence ID" value="NZ_VDMN01000001.1"/>
</dbReference>
<sequence length="175" mass="19990">MNAEIFQKACEGDRDAFSTLIETHYDFIHAVAWRWCGTANDAEDITQDVCLRLGRAIRGFRGASTFRTWLYTLTLNAVRDHQRRTARRSRDEQRLAKDPLYAAASCERDDGGDDTLWTAVRTLPEKQRDAVLLVYAERLSHAAAADVLGCSEKTVSWHLHEARKRLKDLLNREAV</sequence>
<dbReference type="GO" id="GO:0016987">
    <property type="term" value="F:sigma factor activity"/>
    <property type="evidence" value="ECO:0007669"/>
    <property type="project" value="UniProtKB-KW"/>
</dbReference>
<dbReference type="SUPFAM" id="SSF88946">
    <property type="entry name" value="Sigma2 domain of RNA polymerase sigma factors"/>
    <property type="match status" value="1"/>
</dbReference>
<evidence type="ECO:0000256" key="4">
    <source>
        <dbReference type="ARBA" id="ARBA00023125"/>
    </source>
</evidence>
<dbReference type="SUPFAM" id="SSF88659">
    <property type="entry name" value="Sigma3 and sigma4 domains of RNA polymerase sigma factors"/>
    <property type="match status" value="1"/>
</dbReference>
<dbReference type="AlphaFoldDB" id="A0A5C4XNL7"/>
<dbReference type="Proteomes" id="UP000311605">
    <property type="component" value="Unassembled WGS sequence"/>
</dbReference>
<dbReference type="InterPro" id="IPR013249">
    <property type="entry name" value="RNA_pol_sigma70_r4_t2"/>
</dbReference>
<dbReference type="PANTHER" id="PTHR43133">
    <property type="entry name" value="RNA POLYMERASE ECF-TYPE SIGMA FACTO"/>
    <property type="match status" value="1"/>
</dbReference>
<dbReference type="Pfam" id="PF04542">
    <property type="entry name" value="Sigma70_r2"/>
    <property type="match status" value="1"/>
</dbReference>
<dbReference type="InterPro" id="IPR036388">
    <property type="entry name" value="WH-like_DNA-bd_sf"/>
</dbReference>
<dbReference type="InterPro" id="IPR013324">
    <property type="entry name" value="RNA_pol_sigma_r3/r4-like"/>
</dbReference>
<keyword evidence="5" id="KW-0804">Transcription</keyword>
<evidence type="ECO:0000313" key="9">
    <source>
        <dbReference type="Proteomes" id="UP000311605"/>
    </source>
</evidence>
<comment type="caution">
    <text evidence="8">The sequence shown here is derived from an EMBL/GenBank/DDBJ whole genome shotgun (WGS) entry which is preliminary data.</text>
</comment>
<keyword evidence="9" id="KW-1185">Reference proteome</keyword>
<dbReference type="OrthoDB" id="9780326at2"/>
<evidence type="ECO:0000256" key="3">
    <source>
        <dbReference type="ARBA" id="ARBA00023082"/>
    </source>
</evidence>
<dbReference type="InterPro" id="IPR007627">
    <property type="entry name" value="RNA_pol_sigma70_r2"/>
</dbReference>
<comment type="similarity">
    <text evidence="1">Belongs to the sigma-70 factor family. ECF subfamily.</text>
</comment>
<accession>A0A5C4XNL7</accession>
<organism evidence="8 9">
    <name type="scientific">Aliirhizobium smilacinae</name>
    <dbReference type="NCBI Taxonomy" id="1395944"/>
    <lineage>
        <taxon>Bacteria</taxon>
        <taxon>Pseudomonadati</taxon>
        <taxon>Pseudomonadota</taxon>
        <taxon>Alphaproteobacteria</taxon>
        <taxon>Hyphomicrobiales</taxon>
        <taxon>Rhizobiaceae</taxon>
        <taxon>Aliirhizobium</taxon>
    </lineage>
</organism>
<reference evidence="8 9" key="1">
    <citation type="submission" date="2019-06" db="EMBL/GenBank/DDBJ databases">
        <title>The draft genome of Rhizobium smilacinae PTYR-5.</title>
        <authorList>
            <person name="Liu L."/>
            <person name="Li L."/>
            <person name="Zhang X."/>
        </authorList>
    </citation>
    <scope>NUCLEOTIDE SEQUENCE [LARGE SCALE GENOMIC DNA]</scope>
    <source>
        <strain evidence="8 9">PTYR-5</strain>
    </source>
</reference>
<dbReference type="InterPro" id="IPR013325">
    <property type="entry name" value="RNA_pol_sigma_r2"/>
</dbReference>